<name>A0ABS0N411_9SPHN</name>
<keyword evidence="2" id="KW-1185">Reference proteome</keyword>
<accession>A0ABS0N411</accession>
<dbReference type="SUPFAM" id="SSF47226">
    <property type="entry name" value="Histidine-containing phosphotransfer domain, HPT domain"/>
    <property type="match status" value="1"/>
</dbReference>
<dbReference type="InterPro" id="IPR036641">
    <property type="entry name" value="HPT_dom_sf"/>
</dbReference>
<reference evidence="1 2" key="1">
    <citation type="submission" date="2020-11" db="EMBL/GenBank/DDBJ databases">
        <title>Erythrobacter sediminis sp. nov., a marine bacterium from a tidal flat of Garorim Bay.</title>
        <authorList>
            <person name="Kim D."/>
            <person name="Yoo Y."/>
            <person name="Kim J.-J."/>
        </authorList>
    </citation>
    <scope>NUCLEOTIDE SEQUENCE [LARGE SCALE GENOMIC DNA]</scope>
    <source>
        <strain evidence="1 2">JGD-13</strain>
    </source>
</reference>
<sequence length="101" mass="11107">MAYSHPDFELALSSVAGDDMSLRLELRESFLESLANQIDLLRRSRCDGNWRLAAERIKGLGASFHAARLVALAEEALDGAPGDPAILRKLSQFTQDFSVES</sequence>
<protein>
    <submittedName>
        <fullName evidence="1">Hpt domain-containing protein</fullName>
    </submittedName>
</protein>
<gene>
    <name evidence="1" type="ORF">I5L03_08965</name>
</gene>
<proteinExistence type="predicted"/>
<dbReference type="RefSeq" id="WP_197921396.1">
    <property type="nucleotide sequence ID" value="NZ_CAWPTA010000007.1"/>
</dbReference>
<evidence type="ECO:0000313" key="1">
    <source>
        <dbReference type="EMBL" id="MBH5322715.1"/>
    </source>
</evidence>
<dbReference type="EMBL" id="JAEANY010000002">
    <property type="protein sequence ID" value="MBH5322715.1"/>
    <property type="molecule type" value="Genomic_DNA"/>
</dbReference>
<evidence type="ECO:0000313" key="2">
    <source>
        <dbReference type="Proteomes" id="UP000602442"/>
    </source>
</evidence>
<organism evidence="1 2">
    <name type="scientific">Aurantiacibacter sediminis</name>
    <dbReference type="NCBI Taxonomy" id="2793064"/>
    <lineage>
        <taxon>Bacteria</taxon>
        <taxon>Pseudomonadati</taxon>
        <taxon>Pseudomonadota</taxon>
        <taxon>Alphaproteobacteria</taxon>
        <taxon>Sphingomonadales</taxon>
        <taxon>Erythrobacteraceae</taxon>
        <taxon>Aurantiacibacter</taxon>
    </lineage>
</organism>
<dbReference type="Gene3D" id="1.20.120.160">
    <property type="entry name" value="HPT domain"/>
    <property type="match status" value="1"/>
</dbReference>
<comment type="caution">
    <text evidence="1">The sequence shown here is derived from an EMBL/GenBank/DDBJ whole genome shotgun (WGS) entry which is preliminary data.</text>
</comment>
<dbReference type="Proteomes" id="UP000602442">
    <property type="component" value="Unassembled WGS sequence"/>
</dbReference>